<dbReference type="RefSeq" id="WP_346241651.1">
    <property type="nucleotide sequence ID" value="NZ_JAZHYP010000003.1"/>
</dbReference>
<accession>A0ABV0A9T5</accession>
<evidence type="ECO:0000313" key="3">
    <source>
        <dbReference type="EMBL" id="MEN3323862.1"/>
    </source>
</evidence>
<feature type="compositionally biased region" description="Low complexity" evidence="1">
    <location>
        <begin position="153"/>
        <end position="168"/>
    </location>
</feature>
<feature type="compositionally biased region" description="Polar residues" evidence="1">
    <location>
        <begin position="114"/>
        <end position="129"/>
    </location>
</feature>
<feature type="compositionally biased region" description="Low complexity" evidence="1">
    <location>
        <begin position="130"/>
        <end position="146"/>
    </location>
</feature>
<keyword evidence="2" id="KW-1133">Transmembrane helix</keyword>
<evidence type="ECO:0008006" key="5">
    <source>
        <dbReference type="Google" id="ProtNLM"/>
    </source>
</evidence>
<keyword evidence="2" id="KW-0812">Transmembrane</keyword>
<sequence length="492" mass="54190">MSDKKHIDRLFQEHFKDFEATPSDAVWKNIETELIQDKKKRRIIPIWWRYAGVAALLALLLTIGGTYFFNEENTTPTKVVDTEDSQTRSSNPSNDTKVAVENDNAAQKSLEADFQNTTKVTSNTTEAYQESSKANASYSSNKNESNQQTVLATNKKSSLKNSLTSSKNDAVASNSEEKNNTNNIAKILNNSQNKEDVIQNNKPLITTEKAKKLISNTSKEKSTIAKAENKEKNSLTIEEALDSNKDVIENKNNSNKWRITPNAAPVYFNSLGEGSSIDPQFNSNSKTGEVNMSYGISASYVINDKIKVRSGVNKVNLGYNTNNVIIYQSVGISSSSRALENINASANSTATDNISIISGENLSAAPGGFETTNTSINQALGYIEVPLEIQYALVNSKLGINVIGGFSSFFLSNNKIYSEAETGTRTFLGEANNINKVSYSANFGVGFNYQVSKKIDFNLEPMFKYQINTFNNTSGNFTPFFIGVYTGFAIKF</sequence>
<organism evidence="3 4">
    <name type="scientific">Mariniflexile soesokkakense</name>
    <dbReference type="NCBI Taxonomy" id="1343160"/>
    <lineage>
        <taxon>Bacteria</taxon>
        <taxon>Pseudomonadati</taxon>
        <taxon>Bacteroidota</taxon>
        <taxon>Flavobacteriia</taxon>
        <taxon>Flavobacteriales</taxon>
        <taxon>Flavobacteriaceae</taxon>
        <taxon>Mariniflexile</taxon>
    </lineage>
</organism>
<keyword evidence="4" id="KW-1185">Reference proteome</keyword>
<gene>
    <name evidence="3" type="ORF">VP395_08995</name>
</gene>
<dbReference type="Proteomes" id="UP001416393">
    <property type="component" value="Unassembled WGS sequence"/>
</dbReference>
<feature type="compositionally biased region" description="Polar residues" evidence="1">
    <location>
        <begin position="87"/>
        <end position="96"/>
    </location>
</feature>
<keyword evidence="2" id="KW-0472">Membrane</keyword>
<feature type="transmembrane region" description="Helical" evidence="2">
    <location>
        <begin position="47"/>
        <end position="69"/>
    </location>
</feature>
<protein>
    <recommendedName>
        <fullName evidence="5">Outer membrane protein beta-barrel domain-containing protein</fullName>
    </recommendedName>
</protein>
<dbReference type="EMBL" id="JAZHYP010000003">
    <property type="protein sequence ID" value="MEN3323862.1"/>
    <property type="molecule type" value="Genomic_DNA"/>
</dbReference>
<evidence type="ECO:0000256" key="2">
    <source>
        <dbReference type="SAM" id="Phobius"/>
    </source>
</evidence>
<feature type="region of interest" description="Disordered" evidence="1">
    <location>
        <begin position="78"/>
        <end position="178"/>
    </location>
</feature>
<comment type="caution">
    <text evidence="3">The sequence shown here is derived from an EMBL/GenBank/DDBJ whole genome shotgun (WGS) entry which is preliminary data.</text>
</comment>
<evidence type="ECO:0000313" key="4">
    <source>
        <dbReference type="Proteomes" id="UP001416393"/>
    </source>
</evidence>
<proteinExistence type="predicted"/>
<name>A0ABV0A9T5_9FLAO</name>
<reference evidence="3 4" key="1">
    <citation type="submission" date="2024-01" db="EMBL/GenBank/DDBJ databases">
        <title>Mariniflexile litorale sp. nov., isolated from the shallow sediments of the Sea of Japan.</title>
        <authorList>
            <person name="Romanenko L."/>
            <person name="Bystritskaya E."/>
            <person name="Isaeva M."/>
        </authorList>
    </citation>
    <scope>NUCLEOTIDE SEQUENCE [LARGE SCALE GENOMIC DNA]</scope>
    <source>
        <strain evidence="3 4">KCTC 32427</strain>
    </source>
</reference>
<evidence type="ECO:0000256" key="1">
    <source>
        <dbReference type="SAM" id="MobiDB-lite"/>
    </source>
</evidence>